<dbReference type="SMR" id="A0A0H3C5T2"/>
<keyword evidence="3 5" id="KW-0819">tRNA processing</keyword>
<dbReference type="Pfam" id="PF01509">
    <property type="entry name" value="TruB_N"/>
    <property type="match status" value="1"/>
</dbReference>
<dbReference type="GeneID" id="7332125"/>
<dbReference type="RefSeq" id="YP_002515410.1">
    <property type="nucleotide sequence ID" value="NC_011916.1"/>
</dbReference>
<dbReference type="Proteomes" id="UP000001364">
    <property type="component" value="Chromosome"/>
</dbReference>
<keyword evidence="9" id="KW-1185">Reference proteome</keyword>
<dbReference type="InterPro" id="IPR014780">
    <property type="entry name" value="tRNA_psdUridine_synth_TruB"/>
</dbReference>
<dbReference type="GO" id="GO:0031119">
    <property type="term" value="P:tRNA pseudouridine synthesis"/>
    <property type="evidence" value="ECO:0007669"/>
    <property type="project" value="UniProtKB-UniRule"/>
</dbReference>
<evidence type="ECO:0000313" key="9">
    <source>
        <dbReference type="Proteomes" id="UP000001364"/>
    </source>
</evidence>
<dbReference type="HAMAP" id="MF_01080">
    <property type="entry name" value="TruB_bact"/>
    <property type="match status" value="1"/>
</dbReference>
<dbReference type="EMBL" id="CP001340">
    <property type="protein sequence ID" value="ACL93502.1"/>
    <property type="molecule type" value="Genomic_DNA"/>
</dbReference>
<organism evidence="8 9">
    <name type="scientific">Caulobacter vibrioides (strain NA1000 / CB15N)</name>
    <name type="common">Caulobacter crescentus</name>
    <dbReference type="NCBI Taxonomy" id="565050"/>
    <lineage>
        <taxon>Bacteria</taxon>
        <taxon>Pseudomonadati</taxon>
        <taxon>Pseudomonadota</taxon>
        <taxon>Alphaproteobacteria</taxon>
        <taxon>Caulobacterales</taxon>
        <taxon>Caulobacteraceae</taxon>
        <taxon>Caulobacter</taxon>
    </lineage>
</organism>
<comment type="similarity">
    <text evidence="2 5">Belongs to the pseudouridine synthase TruB family. Type 1 subfamily.</text>
</comment>
<evidence type="ECO:0000313" key="8">
    <source>
        <dbReference type="EMBL" id="ACL93502.1"/>
    </source>
</evidence>
<feature type="domain" description="Pseudouridine synthase II N-terminal" evidence="6">
    <location>
        <begin position="32"/>
        <end position="180"/>
    </location>
</feature>
<proteinExistence type="inferred from homology"/>
<dbReference type="InterPro" id="IPR032819">
    <property type="entry name" value="TruB_C"/>
</dbReference>
<name>A0A0H3C5T2_CAUVN</name>
<dbReference type="Pfam" id="PF16198">
    <property type="entry name" value="TruB_C_2"/>
    <property type="match status" value="1"/>
</dbReference>
<keyword evidence="4 5" id="KW-0413">Isomerase</keyword>
<protein>
    <recommendedName>
        <fullName evidence="5">tRNA pseudouridine synthase B</fullName>
        <ecNumber evidence="5">5.4.99.25</ecNumber>
    </recommendedName>
    <alternativeName>
        <fullName evidence="5">tRNA pseudouridine(55) synthase</fullName>
        <shortName evidence="5">Psi55 synthase</shortName>
    </alternativeName>
    <alternativeName>
        <fullName evidence="5">tRNA pseudouridylate synthase</fullName>
    </alternativeName>
    <alternativeName>
        <fullName evidence="5">tRNA-uridine isomerase</fullName>
    </alternativeName>
</protein>
<dbReference type="HOGENOM" id="CLU_032087_0_3_5"/>
<evidence type="ECO:0000259" key="6">
    <source>
        <dbReference type="Pfam" id="PF01509"/>
    </source>
</evidence>
<evidence type="ECO:0000259" key="7">
    <source>
        <dbReference type="Pfam" id="PF16198"/>
    </source>
</evidence>
<dbReference type="PATRIC" id="fig|565050.3.peg.36"/>
<dbReference type="SUPFAM" id="SSF55120">
    <property type="entry name" value="Pseudouridine synthase"/>
    <property type="match status" value="1"/>
</dbReference>
<dbReference type="PANTHER" id="PTHR13767">
    <property type="entry name" value="TRNA-PSEUDOURIDINE SYNTHASE"/>
    <property type="match status" value="1"/>
</dbReference>
<dbReference type="GO" id="GO:0003723">
    <property type="term" value="F:RNA binding"/>
    <property type="evidence" value="ECO:0007669"/>
    <property type="project" value="InterPro"/>
</dbReference>
<dbReference type="CDD" id="cd02573">
    <property type="entry name" value="PseudoU_synth_EcTruB"/>
    <property type="match status" value="1"/>
</dbReference>
<dbReference type="RefSeq" id="WP_010917926.1">
    <property type="nucleotide sequence ID" value="NC_011916.1"/>
</dbReference>
<dbReference type="OrthoDB" id="9802309at2"/>
<comment type="function">
    <text evidence="5">Responsible for synthesis of pseudouridine from uracil-55 in the psi GC loop of transfer RNAs.</text>
</comment>
<dbReference type="KEGG" id="ccs:CCNA_00035"/>
<dbReference type="NCBIfam" id="TIGR00431">
    <property type="entry name" value="TruB"/>
    <property type="match status" value="1"/>
</dbReference>
<keyword evidence="8" id="KW-0456">Lyase</keyword>
<sequence>MARRKKGDAVSGWLCLDKPYDLTSTTAVSRVRRAFNAQKGGHAGTLDPLATGILPIALGEATKTVPFLMDADKAYRFTIAWGRDTTTLDREGETTGTSDVRPTREQVEAALPAFIGEVDQIPPNFSAIKVDGERAYDLARDGVEFELPTRKVSIFDLKVVDQPDADHVTLTMECGKGTYVRAVVRDLAKALGTCGHVADLRRTRVGGFSEASAIALETLENLSYEARLSEALLPVETALDDIPALAVTDEDAFRLAQGRAIVLLPRQVETLKAELPPGDRTVSAMSGDRLVALCEMRAGKLNPVRVFQLT</sequence>
<dbReference type="PhylomeDB" id="A0A0H3C5T2"/>
<feature type="domain" description="tRNA pseudouridylate synthase B C-terminal" evidence="7">
    <location>
        <begin position="181"/>
        <end position="239"/>
    </location>
</feature>
<dbReference type="InterPro" id="IPR002501">
    <property type="entry name" value="PsdUridine_synth_N"/>
</dbReference>
<feature type="active site" description="Nucleophile" evidence="5">
    <location>
        <position position="47"/>
    </location>
</feature>
<evidence type="ECO:0000256" key="3">
    <source>
        <dbReference type="ARBA" id="ARBA00022694"/>
    </source>
</evidence>
<dbReference type="GO" id="GO:1990481">
    <property type="term" value="P:mRNA pseudouridine synthesis"/>
    <property type="evidence" value="ECO:0007669"/>
    <property type="project" value="TreeGrafter"/>
</dbReference>
<dbReference type="AlphaFoldDB" id="A0A0H3C5T2"/>
<dbReference type="PANTHER" id="PTHR13767:SF2">
    <property type="entry name" value="PSEUDOURIDYLATE SYNTHASE TRUB1"/>
    <property type="match status" value="1"/>
</dbReference>
<dbReference type="Gene3D" id="3.30.2350.10">
    <property type="entry name" value="Pseudouridine synthase"/>
    <property type="match status" value="1"/>
</dbReference>
<evidence type="ECO:0000256" key="4">
    <source>
        <dbReference type="ARBA" id="ARBA00023235"/>
    </source>
</evidence>
<reference evidence="8 9" key="1">
    <citation type="journal article" date="2010" name="J. Bacteriol.">
        <title>The genetic basis of laboratory adaptation in Caulobacter crescentus.</title>
        <authorList>
            <person name="Marks M.E."/>
            <person name="Castro-Rojas C.M."/>
            <person name="Teiling C."/>
            <person name="Du L."/>
            <person name="Kapatral V."/>
            <person name="Walunas T.L."/>
            <person name="Crosson S."/>
        </authorList>
    </citation>
    <scope>NUCLEOTIDE SEQUENCE [LARGE SCALE GENOMIC DNA]</scope>
    <source>
        <strain evidence="9">NA1000 / CB15N</strain>
    </source>
</reference>
<dbReference type="InterPro" id="IPR020103">
    <property type="entry name" value="PsdUridine_synth_cat_dom_sf"/>
</dbReference>
<dbReference type="GO" id="GO:0160148">
    <property type="term" value="F:tRNA pseudouridine(55) synthase activity"/>
    <property type="evidence" value="ECO:0007669"/>
    <property type="project" value="UniProtKB-EC"/>
</dbReference>
<dbReference type="GO" id="GO:0016829">
    <property type="term" value="F:lyase activity"/>
    <property type="evidence" value="ECO:0007669"/>
    <property type="project" value="UniProtKB-KW"/>
</dbReference>
<comment type="catalytic activity">
    <reaction evidence="1 5">
        <text>uridine(55) in tRNA = pseudouridine(55) in tRNA</text>
        <dbReference type="Rhea" id="RHEA:42532"/>
        <dbReference type="Rhea" id="RHEA-COMP:10101"/>
        <dbReference type="Rhea" id="RHEA-COMP:10102"/>
        <dbReference type="ChEBI" id="CHEBI:65314"/>
        <dbReference type="ChEBI" id="CHEBI:65315"/>
        <dbReference type="EC" id="5.4.99.25"/>
    </reaction>
</comment>
<evidence type="ECO:0000256" key="1">
    <source>
        <dbReference type="ARBA" id="ARBA00000385"/>
    </source>
</evidence>
<evidence type="ECO:0000256" key="5">
    <source>
        <dbReference type="HAMAP-Rule" id="MF_01080"/>
    </source>
</evidence>
<accession>A0A0H3C5T2</accession>
<gene>
    <name evidence="5" type="primary">truB</name>
    <name evidence="8" type="ordered locus">CCNA_00035</name>
</gene>
<evidence type="ECO:0000256" key="2">
    <source>
        <dbReference type="ARBA" id="ARBA00005642"/>
    </source>
</evidence>
<dbReference type="EC" id="5.4.99.25" evidence="5"/>